<gene>
    <name evidence="2" type="ORF">IPJ89_02480</name>
</gene>
<reference evidence="2" key="1">
    <citation type="submission" date="2020-11" db="EMBL/GenBank/DDBJ databases">
        <title>Connecting structure to function with the recovery of over 1000 high-quality activated sludge metagenome-assembled genomes encoding full-length rRNA genes using long-read sequencing.</title>
        <authorList>
            <person name="Singleton C.M."/>
            <person name="Petriglieri F."/>
            <person name="Kristensen J.M."/>
            <person name="Kirkegaard R.H."/>
            <person name="Michaelsen T.Y."/>
            <person name="Andersen M.H."/>
            <person name="Karst S.M."/>
            <person name="Dueholm M.S."/>
            <person name="Nielsen P.H."/>
            <person name="Albertsen M."/>
        </authorList>
    </citation>
    <scope>NUCLEOTIDE SEQUENCE</scope>
    <source>
        <strain evidence="2">Fred_18-Q3-R57-64_BAT3C.431</strain>
    </source>
</reference>
<keyword evidence="2" id="KW-0808">Transferase</keyword>
<name>A0A7T9I269_9ARCH</name>
<dbReference type="PANTHER" id="PTHR30576">
    <property type="entry name" value="COLANIC BIOSYNTHESIS UDP-GLUCOSE LIPID CARRIER TRANSFERASE"/>
    <property type="match status" value="1"/>
</dbReference>
<dbReference type="Proteomes" id="UP000596004">
    <property type="component" value="Chromosome"/>
</dbReference>
<evidence type="ECO:0000313" key="2">
    <source>
        <dbReference type="EMBL" id="QQR93083.1"/>
    </source>
</evidence>
<dbReference type="EMBL" id="CP064981">
    <property type="protein sequence ID" value="QQR93083.1"/>
    <property type="molecule type" value="Genomic_DNA"/>
</dbReference>
<proteinExistence type="predicted"/>
<feature type="domain" description="Bacterial sugar transferase" evidence="1">
    <location>
        <begin position="18"/>
        <end position="133"/>
    </location>
</feature>
<organism evidence="2">
    <name type="scientific">Candidatus Iainarchaeum sp</name>
    <dbReference type="NCBI Taxonomy" id="3101447"/>
    <lineage>
        <taxon>Archaea</taxon>
        <taxon>Candidatus Iainarchaeota</taxon>
        <taxon>Candidatus Iainarchaeia</taxon>
        <taxon>Candidatus Iainarchaeales</taxon>
        <taxon>Candidatus Iainarchaeaceae</taxon>
        <taxon>Candidatus Iainarchaeum</taxon>
    </lineage>
</organism>
<accession>A0A7T9I269</accession>
<dbReference type="AlphaFoldDB" id="A0A7T9I269"/>
<dbReference type="PANTHER" id="PTHR30576:SF0">
    <property type="entry name" value="UNDECAPRENYL-PHOSPHATE N-ACETYLGALACTOSAMINYL 1-PHOSPHATE TRANSFERASE-RELATED"/>
    <property type="match status" value="1"/>
</dbReference>
<sequence length="182" mass="21500">MDQRKGSLLQNRHRDTFFFHRVIRMGKNRKPFVVTKFRTMKRNAIQNEKEVYAQGAAIDRPSTAEKDPRVTWFGRLLRKTHLDELPQLIALVTGKLNLVGIRPLQIREYQALPNNIKRIYRKMGPGLAAIAYACQPFPPTTNQLHAEYLRFYKLWKRNRTKAYTVYAWKIFWNKIRGKAAAR</sequence>
<evidence type="ECO:0000259" key="1">
    <source>
        <dbReference type="Pfam" id="PF02397"/>
    </source>
</evidence>
<protein>
    <submittedName>
        <fullName evidence="2">Sugar transferase</fullName>
    </submittedName>
</protein>
<dbReference type="InterPro" id="IPR003362">
    <property type="entry name" value="Bact_transf"/>
</dbReference>
<dbReference type="GO" id="GO:0016780">
    <property type="term" value="F:phosphotransferase activity, for other substituted phosphate groups"/>
    <property type="evidence" value="ECO:0007669"/>
    <property type="project" value="TreeGrafter"/>
</dbReference>
<dbReference type="Pfam" id="PF02397">
    <property type="entry name" value="Bac_transf"/>
    <property type="match status" value="1"/>
</dbReference>